<comment type="similarity">
    <text evidence="1">Belongs to the asteroid family.</text>
</comment>
<dbReference type="RefSeq" id="XP_005107949.1">
    <property type="nucleotide sequence ID" value="XM_005107892.3"/>
</dbReference>
<feature type="compositionally biased region" description="Basic and acidic residues" evidence="2">
    <location>
        <begin position="431"/>
        <end position="444"/>
    </location>
</feature>
<feature type="region of interest" description="Disordered" evidence="2">
    <location>
        <begin position="819"/>
        <end position="855"/>
    </location>
</feature>
<organism evidence="3 4">
    <name type="scientific">Aplysia californica</name>
    <name type="common">California sea hare</name>
    <dbReference type="NCBI Taxonomy" id="6500"/>
    <lineage>
        <taxon>Eukaryota</taxon>
        <taxon>Metazoa</taxon>
        <taxon>Spiralia</taxon>
        <taxon>Lophotrochozoa</taxon>
        <taxon>Mollusca</taxon>
        <taxon>Gastropoda</taxon>
        <taxon>Heterobranchia</taxon>
        <taxon>Euthyneura</taxon>
        <taxon>Tectipleura</taxon>
        <taxon>Aplysiida</taxon>
        <taxon>Aplysioidea</taxon>
        <taxon>Aplysiidae</taxon>
        <taxon>Aplysia</taxon>
    </lineage>
</organism>
<dbReference type="InterPro" id="IPR029060">
    <property type="entry name" value="PIN-like_dom_sf"/>
</dbReference>
<feature type="compositionally biased region" description="Basic and acidic residues" evidence="2">
    <location>
        <begin position="836"/>
        <end position="848"/>
    </location>
</feature>
<dbReference type="GeneID" id="101848547"/>
<name>A0ABM0K3K5_APLCA</name>
<sequence>MGIRGLTGFIDRNQHLLHSYELHNCPVVIDGNNFYHFLYYGRHVRCSFGGDYDTYRKRVISTFQSFKACGITPYVILDGAYTVDGRKLKTSLSRARGRIRLVDCASNTERGTVLPSLAYDTFMQVLAELEIPHATCQFEADGEIAVLANKLNCPVISNDSDFYIFDMSGGFLPLDYVDFNVLTKPKTDELDEYSFLAVRKYCIDDLIESFDGLNRSVLPVFASMLGNDFISASAFESFYRHFKVPKIISKKFHLPPKLHKVISVLHWLHSRVEDTSKVEEKLLEFVNCERREKVQAMFRTSVSGYCDVHNFQGFDLHKFFFCTASEGKYQISASEEFLQYGGSSFPQWFLEASGLGELSPFILNAAVLHRVIMLCQMEDLKQDSSYTCSESIRNVLYGILLKDGHFDSKTCTVSQVPTNCASKIFEKNVDADEEANRNSEENHVKQSVASFDNDAVSSESVCMDTGNVDESFSGIDGEANDEVGENEQNDDLISNRNGETADVEDDNDELSTLADQEETCLVQADAQPSKQWCIEEYGRLNKSLKKSLIEPVFKVSHIVLPGLTELSSLPQETCREILWGAMQIDHVWIEQFSEDLKLFVACLVAWSRSAQPKLSHLHLDAVIVSVLVLTANLVLERRSQRKNTNTESVESDLHVQVDTENEMNALGSALGKPLQCSSLYSLDKKCVDIIQTCETCTSGFLEELRQKLTKYHRQPPVFNRKTVYEPQVTHAFAQLQACVVDALNLNKLLHLPVSNPRPAQLINGTLLYNLFNELMVRPRPDLFLASLIGSDSLLQGVYMLFRSQVIGYVGEEQYVDQSSLQGNKKSRKRKAKDKKKSAEEGKSDSWKEESEEPSEISTVAGFDVANKFSLLSMVE</sequence>
<protein>
    <submittedName>
        <fullName evidence="4">Uncharacterized protein LOC101848547</fullName>
    </submittedName>
</protein>
<dbReference type="Gene3D" id="3.40.50.1010">
    <property type="entry name" value="5'-nuclease"/>
    <property type="match status" value="1"/>
</dbReference>
<dbReference type="PANTHER" id="PTHR15665">
    <property type="entry name" value="ASTEROID PROTEIN"/>
    <property type="match status" value="1"/>
</dbReference>
<dbReference type="Proteomes" id="UP000694888">
    <property type="component" value="Unplaced"/>
</dbReference>
<reference evidence="4" key="1">
    <citation type="submission" date="2025-08" db="UniProtKB">
        <authorList>
            <consortium name="RefSeq"/>
        </authorList>
    </citation>
    <scope>IDENTIFICATION</scope>
</reference>
<feature type="compositionally biased region" description="Acidic residues" evidence="2">
    <location>
        <begin position="478"/>
        <end position="490"/>
    </location>
</feature>
<gene>
    <name evidence="4" type="primary">LOC101848547</name>
</gene>
<keyword evidence="3" id="KW-1185">Reference proteome</keyword>
<evidence type="ECO:0000256" key="1">
    <source>
        <dbReference type="ARBA" id="ARBA00007398"/>
    </source>
</evidence>
<evidence type="ECO:0000256" key="2">
    <source>
        <dbReference type="SAM" id="MobiDB-lite"/>
    </source>
</evidence>
<dbReference type="PANTHER" id="PTHR15665:SF1">
    <property type="entry name" value="PROTEIN ASTEROID HOMOLOG 1"/>
    <property type="match status" value="1"/>
</dbReference>
<evidence type="ECO:0000313" key="4">
    <source>
        <dbReference type="RefSeq" id="XP_005107949.1"/>
    </source>
</evidence>
<dbReference type="InterPro" id="IPR026832">
    <property type="entry name" value="Asteroid"/>
</dbReference>
<proteinExistence type="inferred from homology"/>
<accession>A0ABM0K3K5</accession>
<feature type="region of interest" description="Disordered" evidence="2">
    <location>
        <begin position="431"/>
        <end position="450"/>
    </location>
</feature>
<feature type="region of interest" description="Disordered" evidence="2">
    <location>
        <begin position="471"/>
        <end position="505"/>
    </location>
</feature>
<dbReference type="SUPFAM" id="SSF88723">
    <property type="entry name" value="PIN domain-like"/>
    <property type="match status" value="1"/>
</dbReference>
<feature type="compositionally biased region" description="Basic residues" evidence="2">
    <location>
        <begin position="824"/>
        <end position="835"/>
    </location>
</feature>
<evidence type="ECO:0000313" key="3">
    <source>
        <dbReference type="Proteomes" id="UP000694888"/>
    </source>
</evidence>